<dbReference type="CDD" id="cd00761">
    <property type="entry name" value="Glyco_tranf_GTA_type"/>
    <property type="match status" value="1"/>
</dbReference>
<dbReference type="InterPro" id="IPR050834">
    <property type="entry name" value="Glycosyltransf_2"/>
</dbReference>
<sequence length="247" mass="29084">MKDLVSIIMPTYNAYEYLNDAIQSILKQSYTHWELIIVDDCSTDDTLKLIDSYSDTRIRVFKNNKNSGPAYSRNVGLENASGKYVTFLDSDDFISPDKLKEQLNFMLANDLDMSHGNYYFCDLSGNNIKKIITDEYIDYSCLLKGNQFKIMTVLIKRERIKDLRFPLIKHEDYAFYLDCLKRIKYSLSQTERIDSFVRIGKVSVSSNKIKSAIWTWNIYRKYEKLGLLKSIFYFIHYAYNGFIKHKK</sequence>
<dbReference type="GO" id="GO:0016740">
    <property type="term" value="F:transferase activity"/>
    <property type="evidence" value="ECO:0007669"/>
    <property type="project" value="UniProtKB-KW"/>
</dbReference>
<gene>
    <name evidence="2" type="ORF">EDC44_10824</name>
</gene>
<dbReference type="PANTHER" id="PTHR43685:SF2">
    <property type="entry name" value="GLYCOSYLTRANSFERASE 2-LIKE DOMAIN-CONTAINING PROTEIN"/>
    <property type="match status" value="1"/>
</dbReference>
<accession>A0A4V2T201</accession>
<dbReference type="Pfam" id="PF00535">
    <property type="entry name" value="Glycos_transf_2"/>
    <property type="match status" value="1"/>
</dbReference>
<keyword evidence="2" id="KW-0808">Transferase</keyword>
<dbReference type="AlphaFoldDB" id="A0A4V2T201"/>
<dbReference type="PANTHER" id="PTHR43685">
    <property type="entry name" value="GLYCOSYLTRANSFERASE"/>
    <property type="match status" value="1"/>
</dbReference>
<evidence type="ECO:0000313" key="2">
    <source>
        <dbReference type="EMBL" id="TCP95523.1"/>
    </source>
</evidence>
<organism evidence="2 3">
    <name type="scientific">Cricetibacter osteomyelitidis</name>
    <dbReference type="NCBI Taxonomy" id="1521931"/>
    <lineage>
        <taxon>Bacteria</taxon>
        <taxon>Pseudomonadati</taxon>
        <taxon>Pseudomonadota</taxon>
        <taxon>Gammaproteobacteria</taxon>
        <taxon>Pasteurellales</taxon>
        <taxon>Pasteurellaceae</taxon>
        <taxon>Cricetibacter</taxon>
    </lineage>
</organism>
<keyword evidence="3" id="KW-1185">Reference proteome</keyword>
<dbReference type="SUPFAM" id="SSF53448">
    <property type="entry name" value="Nucleotide-diphospho-sugar transferases"/>
    <property type="match status" value="1"/>
</dbReference>
<dbReference type="InterPro" id="IPR029044">
    <property type="entry name" value="Nucleotide-diphossugar_trans"/>
</dbReference>
<reference evidence="2 3" key="1">
    <citation type="submission" date="2019-03" db="EMBL/GenBank/DDBJ databases">
        <title>Genomic Encyclopedia of Type Strains, Phase IV (KMG-IV): sequencing the most valuable type-strain genomes for metagenomic binning, comparative biology and taxonomic classification.</title>
        <authorList>
            <person name="Goeker M."/>
        </authorList>
    </citation>
    <scope>NUCLEOTIDE SEQUENCE [LARGE SCALE GENOMIC DNA]</scope>
    <source>
        <strain evidence="2 3">DSM 28404</strain>
    </source>
</reference>
<dbReference type="InterPro" id="IPR001173">
    <property type="entry name" value="Glyco_trans_2-like"/>
</dbReference>
<name>A0A4V2T201_9PAST</name>
<dbReference type="Proteomes" id="UP000295763">
    <property type="component" value="Unassembled WGS sequence"/>
</dbReference>
<evidence type="ECO:0000259" key="1">
    <source>
        <dbReference type="Pfam" id="PF00535"/>
    </source>
</evidence>
<protein>
    <submittedName>
        <fullName evidence="2">Glycosyltransferase involved in cell wall biosynthesis</fullName>
    </submittedName>
</protein>
<evidence type="ECO:0000313" key="3">
    <source>
        <dbReference type="Proteomes" id="UP000295763"/>
    </source>
</evidence>
<dbReference type="Gene3D" id="3.90.550.10">
    <property type="entry name" value="Spore Coat Polysaccharide Biosynthesis Protein SpsA, Chain A"/>
    <property type="match status" value="1"/>
</dbReference>
<comment type="caution">
    <text evidence="2">The sequence shown here is derived from an EMBL/GenBank/DDBJ whole genome shotgun (WGS) entry which is preliminary data.</text>
</comment>
<dbReference type="RefSeq" id="WP_207896724.1">
    <property type="nucleotide sequence ID" value="NZ_SLYB01000008.1"/>
</dbReference>
<dbReference type="EMBL" id="SLYB01000008">
    <property type="protein sequence ID" value="TCP95523.1"/>
    <property type="molecule type" value="Genomic_DNA"/>
</dbReference>
<proteinExistence type="predicted"/>
<feature type="domain" description="Glycosyltransferase 2-like" evidence="1">
    <location>
        <begin position="6"/>
        <end position="134"/>
    </location>
</feature>